<dbReference type="CDD" id="cd03713">
    <property type="entry name" value="EFG_mtEFG_C"/>
    <property type="match status" value="1"/>
</dbReference>
<reference evidence="8 9" key="1">
    <citation type="journal article" date="2013" name="Antonie Van Leeuwenhoek">
        <title>Dongia rigui sp. nov., isolated from freshwater of a large wetland in Korea.</title>
        <authorList>
            <person name="Baik K.S."/>
            <person name="Hwang Y.M."/>
            <person name="Choi J.S."/>
            <person name="Kwon J."/>
            <person name="Seong C.N."/>
        </authorList>
    </citation>
    <scope>NUCLEOTIDE SEQUENCE [LARGE SCALE GENOMIC DNA]</scope>
    <source>
        <strain evidence="8 9">04SU4-P</strain>
    </source>
</reference>
<keyword evidence="2" id="KW-0547">Nucleotide-binding</keyword>
<dbReference type="Pfam" id="PF00009">
    <property type="entry name" value="GTP_EFTU"/>
    <property type="match status" value="1"/>
</dbReference>
<dbReference type="SMART" id="SM00889">
    <property type="entry name" value="EFG_IV"/>
    <property type="match status" value="1"/>
</dbReference>
<evidence type="ECO:0000256" key="3">
    <source>
        <dbReference type="ARBA" id="ARBA00022768"/>
    </source>
</evidence>
<dbReference type="InterPro" id="IPR009022">
    <property type="entry name" value="EFG_III"/>
</dbReference>
<dbReference type="CDD" id="cd01434">
    <property type="entry name" value="EFG_mtEFG1_IV"/>
    <property type="match status" value="1"/>
</dbReference>
<keyword evidence="4" id="KW-0648">Protein biosynthesis</keyword>
<dbReference type="InterPro" id="IPR020568">
    <property type="entry name" value="Ribosomal_Su5_D2-typ_SF"/>
</dbReference>
<dbReference type="EMBL" id="JAXCLX010000005">
    <property type="protein sequence ID" value="MDY0874471.1"/>
    <property type="molecule type" value="Genomic_DNA"/>
</dbReference>
<dbReference type="SUPFAM" id="SSF54211">
    <property type="entry name" value="Ribosomal protein S5 domain 2-like"/>
    <property type="match status" value="1"/>
</dbReference>
<dbReference type="CDD" id="cd16262">
    <property type="entry name" value="EFG_III"/>
    <property type="match status" value="1"/>
</dbReference>
<dbReference type="InterPro" id="IPR000640">
    <property type="entry name" value="EFG_V-like"/>
</dbReference>
<dbReference type="InterPro" id="IPR027417">
    <property type="entry name" value="P-loop_NTPase"/>
</dbReference>
<dbReference type="RefSeq" id="WP_320502940.1">
    <property type="nucleotide sequence ID" value="NZ_JAXCLX010000005.1"/>
</dbReference>
<dbReference type="InterPro" id="IPR009000">
    <property type="entry name" value="Transl_B-barrel_sf"/>
</dbReference>
<dbReference type="Gene3D" id="3.30.230.10">
    <property type="match status" value="1"/>
</dbReference>
<dbReference type="InterPro" id="IPR005517">
    <property type="entry name" value="Transl_elong_EFG/EF2_IV"/>
</dbReference>
<keyword evidence="3 8" id="KW-0251">Elongation factor</keyword>
<dbReference type="NCBIfam" id="NF009891">
    <property type="entry name" value="PRK13351.1-1"/>
    <property type="match status" value="1"/>
</dbReference>
<comment type="caution">
    <text evidence="8">The sequence shown here is derived from an EMBL/GenBank/DDBJ whole genome shotgun (WGS) entry which is preliminary data.</text>
</comment>
<organism evidence="8 9">
    <name type="scientific">Dongia rigui</name>
    <dbReference type="NCBI Taxonomy" id="940149"/>
    <lineage>
        <taxon>Bacteria</taxon>
        <taxon>Pseudomonadati</taxon>
        <taxon>Pseudomonadota</taxon>
        <taxon>Alphaproteobacteria</taxon>
        <taxon>Rhodospirillales</taxon>
        <taxon>Dongiaceae</taxon>
        <taxon>Dongia</taxon>
    </lineage>
</organism>
<dbReference type="Gene3D" id="2.40.30.10">
    <property type="entry name" value="Translation factors"/>
    <property type="match status" value="1"/>
</dbReference>
<dbReference type="InterPro" id="IPR035647">
    <property type="entry name" value="EFG_III/V"/>
</dbReference>
<protein>
    <recommendedName>
        <fullName evidence="1">Elongation factor G</fullName>
    </recommendedName>
</protein>
<evidence type="ECO:0000256" key="1">
    <source>
        <dbReference type="ARBA" id="ARBA00017872"/>
    </source>
</evidence>
<dbReference type="InterPro" id="IPR014721">
    <property type="entry name" value="Ribsml_uS5_D2-typ_fold_subgr"/>
</dbReference>
<dbReference type="PANTHER" id="PTHR43261">
    <property type="entry name" value="TRANSLATION ELONGATION FACTOR G-RELATED"/>
    <property type="match status" value="1"/>
</dbReference>
<dbReference type="Gene3D" id="3.30.70.870">
    <property type="entry name" value="Elongation Factor G (Translational Gtpase), domain 3"/>
    <property type="match status" value="1"/>
</dbReference>
<gene>
    <name evidence="8" type="ORF">SMD31_21205</name>
</gene>
<dbReference type="CDD" id="cd04170">
    <property type="entry name" value="EF-G_bact"/>
    <property type="match status" value="1"/>
</dbReference>
<dbReference type="Pfam" id="PF03764">
    <property type="entry name" value="EFG_IV"/>
    <property type="match status" value="1"/>
</dbReference>
<evidence type="ECO:0000256" key="5">
    <source>
        <dbReference type="ARBA" id="ARBA00023134"/>
    </source>
</evidence>
<keyword evidence="9" id="KW-1185">Reference proteome</keyword>
<evidence type="ECO:0000313" key="8">
    <source>
        <dbReference type="EMBL" id="MDY0874471.1"/>
    </source>
</evidence>
<dbReference type="Pfam" id="PF00679">
    <property type="entry name" value="EFG_C"/>
    <property type="match status" value="1"/>
</dbReference>
<name>A0ABU5E6G6_9PROT</name>
<keyword evidence="5" id="KW-0342">GTP-binding</keyword>
<dbReference type="InterPro" id="IPR041095">
    <property type="entry name" value="EFG_II"/>
</dbReference>
<evidence type="ECO:0000256" key="6">
    <source>
        <dbReference type="ARBA" id="ARBA00024731"/>
    </source>
</evidence>
<dbReference type="SUPFAM" id="SSF52540">
    <property type="entry name" value="P-loop containing nucleoside triphosphate hydrolases"/>
    <property type="match status" value="1"/>
</dbReference>
<evidence type="ECO:0000259" key="7">
    <source>
        <dbReference type="PROSITE" id="PS51722"/>
    </source>
</evidence>
<dbReference type="Pfam" id="PF14492">
    <property type="entry name" value="EFG_III"/>
    <property type="match status" value="1"/>
</dbReference>
<dbReference type="InterPro" id="IPR035649">
    <property type="entry name" value="EFG_V"/>
</dbReference>
<evidence type="ECO:0000256" key="2">
    <source>
        <dbReference type="ARBA" id="ARBA00022741"/>
    </source>
</evidence>
<dbReference type="Proteomes" id="UP001271769">
    <property type="component" value="Unassembled WGS sequence"/>
</dbReference>
<dbReference type="PANTHER" id="PTHR43261:SF7">
    <property type="entry name" value="ELONGATION FACTOR G-LIKE PROTEIN"/>
    <property type="match status" value="1"/>
</dbReference>
<dbReference type="NCBIfam" id="NF009379">
    <property type="entry name" value="PRK12740.1-3"/>
    <property type="match status" value="1"/>
</dbReference>
<sequence length="693" mass="76090">MATNSQGTGTQNGREQKAPRCAALVGPYLSGKTALLESLLFVTGAIHRKGSAKEGNTVADSAPEARARKMSVEVTAATTEYLGERWCFLDCPGSVELAQETRNALMVADVAIVVAEPLIDKALMLAPTLKFLDDHQIPHMLFINKMDVSSRQVREMMDALQAVSARPLVLRQVPIRGAGKDGGEVTGYVDLVSERAYKYHPGQESDLIKMPEEVLPREQEARSKMLESLADFDDHLMEEILSDVVPPKDEIYQQFAKDLAADLIVPVLLGEAEKDAGVRRLLKALRHEVPGPEATAQRLGISSYDASTLVFKTYHQPHAGKLSLARIFGGRVSEGSVLNGVRVAGVLKPKGNAFEKVPHGNTGEIIALARMEEVKTGDLLTASGKKNPDFSWPKPLEPLFALAMDAENRADEVKLTAALAKLTEEDTSLVFTHDPDTHEMLLSGQGEIHLNIAFDRLKSRFGLPMKHRRPQVSYKETIRNGVKQHSRFKRQSGGHGQFADIHIEIWPLERGKGFEFHDRVVGGSVPRQFIGSVEDGARESLVRGAFGFPVVDVAVALFDGQFHAVDSSDMAFKTVARQAMQEALPQCGPVLLEPIFSVEISAPAEFTARVHNLVTGRRGQILNFQAKEDWTGWEVVEALVPQAELHDMIIELRSLTLGIGNFACQFDHLQELTGRLADKVIEQRQGHLQKGAA</sequence>
<dbReference type="Gene3D" id="3.30.70.240">
    <property type="match status" value="1"/>
</dbReference>
<dbReference type="SMART" id="SM00838">
    <property type="entry name" value="EFG_C"/>
    <property type="match status" value="1"/>
</dbReference>
<dbReference type="InterPro" id="IPR000795">
    <property type="entry name" value="T_Tr_GTP-bd_dom"/>
</dbReference>
<dbReference type="SUPFAM" id="SSF50447">
    <property type="entry name" value="Translation proteins"/>
    <property type="match status" value="1"/>
</dbReference>
<evidence type="ECO:0000256" key="4">
    <source>
        <dbReference type="ARBA" id="ARBA00022917"/>
    </source>
</evidence>
<proteinExistence type="predicted"/>
<evidence type="ECO:0000313" key="9">
    <source>
        <dbReference type="Proteomes" id="UP001271769"/>
    </source>
</evidence>
<dbReference type="InterPro" id="IPR047872">
    <property type="entry name" value="EFG_IV"/>
</dbReference>
<comment type="function">
    <text evidence="6">Catalyzes the GTP-dependent ribosomal translocation step during translation elongation. During this step, the ribosome changes from the pre-translocational (PRE) to the post-translocational (POST) state as the newly formed A-site-bound peptidyl-tRNA and P-site-bound deacylated tRNA move to the P and E sites, respectively. Catalyzes the coordinated movement of the two tRNA molecules, the mRNA and conformational changes in the ribosome.</text>
</comment>
<feature type="domain" description="Tr-type G" evidence="7">
    <location>
        <begin position="17"/>
        <end position="293"/>
    </location>
</feature>
<dbReference type="GO" id="GO:0003746">
    <property type="term" value="F:translation elongation factor activity"/>
    <property type="evidence" value="ECO:0007669"/>
    <property type="project" value="UniProtKB-KW"/>
</dbReference>
<dbReference type="Gene3D" id="3.40.50.300">
    <property type="entry name" value="P-loop containing nucleotide triphosphate hydrolases"/>
    <property type="match status" value="1"/>
</dbReference>
<dbReference type="SUPFAM" id="SSF54980">
    <property type="entry name" value="EF-G C-terminal domain-like"/>
    <property type="match status" value="2"/>
</dbReference>
<dbReference type="PROSITE" id="PS51722">
    <property type="entry name" value="G_TR_2"/>
    <property type="match status" value="1"/>
</dbReference>
<accession>A0ABU5E6G6</accession>